<sequence>MPSELEEICSQLSPDQYSFIEADRDERAVDWGTELEEGVQPDVVIWPEDTDDVSSVLSEANDRRIPVTPYAAGTSLEGNPVPVAGGISLDLTRMNDVYEIRPDDLQIDVGPGIYGDEINEALKSHGLMLPSLPSSGAISTIGGMIANDASGMKTVKYGEVSDWLLEAEAVLPTGEVVTAGTKAVKTSSGYNLLDLLIGSEGTLAIITRLTLRLEGRPEQVWAGRATFTNLEDASAAVFDTVRSGVDVAKIELIDSISAEIANASLDTDLPDSPMVFLEFHANHSIESEVEFCQTVFESHNVSTFEIAESDEEMAELWEARRELAEAVEPFDPNLSSLTPGDVTVPISALPDIVRFIKNIGDEHGLLIPCFGHAGDGNIHYFVMVDPDDPETVETGQAVSKEIVEYAIQLGGTATGEHGVGVGKQAHLVTEHGEVAVDLMQSIKKSFDPNGILNPGKIFPTHRSDTDTSSHQ</sequence>
<keyword evidence="5" id="KW-0809">Transit peptide</keyword>
<dbReference type="GeneID" id="37636726"/>
<dbReference type="Gene3D" id="1.10.45.10">
    <property type="entry name" value="Vanillyl-alcohol Oxidase, Chain A, domain 4"/>
    <property type="match status" value="1"/>
</dbReference>
<feature type="domain" description="FAD-binding PCMH-type" evidence="8">
    <location>
        <begin position="37"/>
        <end position="216"/>
    </location>
</feature>
<dbReference type="GO" id="GO:0071949">
    <property type="term" value="F:FAD binding"/>
    <property type="evidence" value="ECO:0007669"/>
    <property type="project" value="InterPro"/>
</dbReference>
<dbReference type="GO" id="GO:0004458">
    <property type="term" value="F:D-lactate dehydrogenase (cytochrome) activity"/>
    <property type="evidence" value="ECO:0007669"/>
    <property type="project" value="UniProtKB-EC"/>
</dbReference>
<dbReference type="PANTHER" id="PTHR11748:SF111">
    <property type="entry name" value="D-LACTATE DEHYDROGENASE, MITOCHONDRIAL-RELATED"/>
    <property type="match status" value="1"/>
</dbReference>
<evidence type="ECO:0000313" key="10">
    <source>
        <dbReference type="Proteomes" id="UP000258707"/>
    </source>
</evidence>
<dbReference type="InterPro" id="IPR016169">
    <property type="entry name" value="FAD-bd_PCMH_sub2"/>
</dbReference>
<dbReference type="InterPro" id="IPR004113">
    <property type="entry name" value="FAD-bd_oxidored_4_C"/>
</dbReference>
<geneLocation type="plasmid" evidence="10">
    <name>paarc1-02</name>
</geneLocation>
<reference evidence="9 10" key="1">
    <citation type="submission" date="2017-10" db="EMBL/GenBank/DDBJ databases">
        <title>Phenotypic and genomic properties of facultatively anaerobic sulfur-reducing natronoarchaea from hypersaline soda lakes.</title>
        <authorList>
            <person name="Sorokin D.Y."/>
            <person name="Kublanov I.V."/>
            <person name="Roman P."/>
            <person name="Sinninghe Damste J.S."/>
            <person name="Golyshin P.N."/>
            <person name="Rojo D."/>
            <person name="Ciordia S."/>
            <person name="Mena Md.C."/>
            <person name="Ferrer M."/>
            <person name="Messina E."/>
            <person name="Smedile F."/>
            <person name="La Spada G."/>
            <person name="La Cono V."/>
            <person name="Yakimov M.M."/>
        </authorList>
    </citation>
    <scope>NUCLEOTIDE SEQUENCE [LARGE SCALE GENOMIC DNA]</scope>
    <source>
        <strain evidence="9 10">AArc1</strain>
        <plasmid evidence="10">paarc1-02</plasmid>
    </source>
</reference>
<comment type="cofactor">
    <cofactor evidence="1">
        <name>FAD</name>
        <dbReference type="ChEBI" id="CHEBI:57692"/>
    </cofactor>
</comment>
<dbReference type="SUPFAM" id="SSF55103">
    <property type="entry name" value="FAD-linked oxidases, C-terminal domain"/>
    <property type="match status" value="1"/>
</dbReference>
<dbReference type="Pfam" id="PF02913">
    <property type="entry name" value="FAD-oxidase_C"/>
    <property type="match status" value="1"/>
</dbReference>
<dbReference type="Proteomes" id="UP000258707">
    <property type="component" value="Plasmid pAArc1-02"/>
</dbReference>
<accession>A0A346P9Q3</accession>
<dbReference type="PROSITE" id="PS51387">
    <property type="entry name" value="FAD_PCMH"/>
    <property type="match status" value="1"/>
</dbReference>
<evidence type="ECO:0000256" key="4">
    <source>
        <dbReference type="ARBA" id="ARBA00022827"/>
    </source>
</evidence>
<keyword evidence="6" id="KW-0560">Oxidoreductase</keyword>
<dbReference type="PANTHER" id="PTHR11748">
    <property type="entry name" value="D-LACTATE DEHYDROGENASE"/>
    <property type="match status" value="1"/>
</dbReference>
<dbReference type="EMBL" id="CP024046">
    <property type="protein sequence ID" value="AXR76248.1"/>
    <property type="molecule type" value="Genomic_DNA"/>
</dbReference>
<proteinExistence type="inferred from homology"/>
<dbReference type="InterPro" id="IPR016166">
    <property type="entry name" value="FAD-bd_PCMH"/>
</dbReference>
<dbReference type="RefSeq" id="WP_117362449.1">
    <property type="nucleotide sequence ID" value="NZ_CP024046.1"/>
</dbReference>
<keyword evidence="9" id="KW-0614">Plasmid</keyword>
<dbReference type="SUPFAM" id="SSF56176">
    <property type="entry name" value="FAD-binding/transporter-associated domain-like"/>
    <property type="match status" value="1"/>
</dbReference>
<dbReference type="Gene3D" id="3.30.70.2740">
    <property type="match status" value="1"/>
</dbReference>
<evidence type="ECO:0000313" key="9">
    <source>
        <dbReference type="EMBL" id="AXR76248.1"/>
    </source>
</evidence>
<evidence type="ECO:0000256" key="5">
    <source>
        <dbReference type="ARBA" id="ARBA00022946"/>
    </source>
</evidence>
<comment type="similarity">
    <text evidence="2">Belongs to the FAD-binding oxidoreductase/transferase type 4 family.</text>
</comment>
<dbReference type="InterPro" id="IPR016164">
    <property type="entry name" value="FAD-linked_Oxase-like_C"/>
</dbReference>
<dbReference type="Pfam" id="PF01565">
    <property type="entry name" value="FAD_binding_4"/>
    <property type="match status" value="1"/>
</dbReference>
<dbReference type="FunFam" id="1.10.45.10:FF:000001">
    <property type="entry name" value="D-lactate dehydrogenase mitochondrial"/>
    <property type="match status" value="1"/>
</dbReference>
<dbReference type="InterPro" id="IPR036318">
    <property type="entry name" value="FAD-bd_PCMH-like_sf"/>
</dbReference>
<evidence type="ECO:0000259" key="8">
    <source>
        <dbReference type="PROSITE" id="PS51387"/>
    </source>
</evidence>
<dbReference type="InterPro" id="IPR006094">
    <property type="entry name" value="Oxid_FAD_bind_N"/>
</dbReference>
<name>A0A346P9Q3_9EURY</name>
<organism evidence="9 10">
    <name type="scientific">Natrarchaeobaculum sulfurireducens</name>
    <dbReference type="NCBI Taxonomy" id="2044521"/>
    <lineage>
        <taxon>Archaea</taxon>
        <taxon>Methanobacteriati</taxon>
        <taxon>Methanobacteriota</taxon>
        <taxon>Stenosarchaea group</taxon>
        <taxon>Halobacteria</taxon>
        <taxon>Halobacteriales</taxon>
        <taxon>Natrialbaceae</taxon>
        <taxon>Natrarchaeobaculum</taxon>
    </lineage>
</organism>
<evidence type="ECO:0000256" key="6">
    <source>
        <dbReference type="ARBA" id="ARBA00023002"/>
    </source>
</evidence>
<evidence type="ECO:0000256" key="7">
    <source>
        <dbReference type="ARBA" id="ARBA00038897"/>
    </source>
</evidence>
<keyword evidence="4" id="KW-0274">FAD</keyword>
<dbReference type="Gene3D" id="3.30.465.10">
    <property type="match status" value="1"/>
</dbReference>
<evidence type="ECO:0000256" key="1">
    <source>
        <dbReference type="ARBA" id="ARBA00001974"/>
    </source>
</evidence>
<evidence type="ECO:0000256" key="2">
    <source>
        <dbReference type="ARBA" id="ARBA00008000"/>
    </source>
</evidence>
<dbReference type="GO" id="GO:0008720">
    <property type="term" value="F:D-lactate dehydrogenase (NAD+) activity"/>
    <property type="evidence" value="ECO:0007669"/>
    <property type="project" value="TreeGrafter"/>
</dbReference>
<dbReference type="GO" id="GO:1903457">
    <property type="term" value="P:lactate catabolic process"/>
    <property type="evidence" value="ECO:0007669"/>
    <property type="project" value="TreeGrafter"/>
</dbReference>
<keyword evidence="3" id="KW-0285">Flavoprotein</keyword>
<gene>
    <name evidence="9" type="ORF">AArc1_5047</name>
</gene>
<dbReference type="FunFam" id="3.30.70.2740:FF:000001">
    <property type="entry name" value="D-lactate dehydrogenase mitochondrial"/>
    <property type="match status" value="1"/>
</dbReference>
<dbReference type="EC" id="1.1.2.4" evidence="7"/>
<evidence type="ECO:0000256" key="3">
    <source>
        <dbReference type="ARBA" id="ARBA00022630"/>
    </source>
</evidence>
<dbReference type="AlphaFoldDB" id="A0A346P9Q3"/>
<dbReference type="InterPro" id="IPR016171">
    <property type="entry name" value="Vanillyl_alc_oxidase_C-sub2"/>
</dbReference>
<protein>
    <recommendedName>
        <fullName evidence="7">D-lactate dehydrogenase (cytochrome)</fullName>
        <ecNumber evidence="7">1.1.2.4</ecNumber>
    </recommendedName>
</protein>
<dbReference type="KEGG" id="nan:AArc1_5047"/>